<reference evidence="1 2" key="1">
    <citation type="submission" date="2024-04" db="EMBL/GenBank/DDBJ databases">
        <title>Tritrichomonas musculus Genome.</title>
        <authorList>
            <person name="Alves-Ferreira E."/>
            <person name="Grigg M."/>
            <person name="Lorenzi H."/>
            <person name="Galac M."/>
        </authorList>
    </citation>
    <scope>NUCLEOTIDE SEQUENCE [LARGE SCALE GENOMIC DNA]</scope>
    <source>
        <strain evidence="1 2">EAF2021</strain>
    </source>
</reference>
<accession>A0ABR2GPA4</accession>
<organism evidence="1 2">
    <name type="scientific">Tritrichomonas musculus</name>
    <dbReference type="NCBI Taxonomy" id="1915356"/>
    <lineage>
        <taxon>Eukaryota</taxon>
        <taxon>Metamonada</taxon>
        <taxon>Parabasalia</taxon>
        <taxon>Tritrichomonadida</taxon>
        <taxon>Tritrichomonadidae</taxon>
        <taxon>Tritrichomonas</taxon>
    </lineage>
</organism>
<comment type="caution">
    <text evidence="1">The sequence shown here is derived from an EMBL/GenBank/DDBJ whole genome shotgun (WGS) entry which is preliminary data.</text>
</comment>
<evidence type="ECO:0000313" key="1">
    <source>
        <dbReference type="EMBL" id="KAK8835747.1"/>
    </source>
</evidence>
<dbReference type="EMBL" id="JAPFFF010000075">
    <property type="protein sequence ID" value="KAK8835747.1"/>
    <property type="molecule type" value="Genomic_DNA"/>
</dbReference>
<sequence>MLDNAWTLVYHSLESKLIQALQVITESITIDSVSKDKNYLSAEEFVFPNKFQIIPVYSFTVMRKDYYILWKDDNVENEEKSRYLKDITKRMEVNIYSKSSVKEALEVIRQKKRNKVKLITNAGQNLNGKDLIEEARKIIGSNFVCLVFASKPSHTDWIKEMENVLFTNSPTDLKRFVEMELNENEIINFATEMGNKYNYKVKINQKDLLRFPTTSKKKHYS</sequence>
<protein>
    <recommendedName>
        <fullName evidence="3">Response regulatory domain-containing protein</fullName>
    </recommendedName>
</protein>
<dbReference type="Proteomes" id="UP001470230">
    <property type="component" value="Unassembled WGS sequence"/>
</dbReference>
<name>A0ABR2GPA4_9EUKA</name>
<evidence type="ECO:0000313" key="2">
    <source>
        <dbReference type="Proteomes" id="UP001470230"/>
    </source>
</evidence>
<keyword evidence="2" id="KW-1185">Reference proteome</keyword>
<evidence type="ECO:0008006" key="3">
    <source>
        <dbReference type="Google" id="ProtNLM"/>
    </source>
</evidence>
<proteinExistence type="predicted"/>
<gene>
    <name evidence="1" type="ORF">M9Y10_040566</name>
</gene>